<evidence type="ECO:0000259" key="7">
    <source>
        <dbReference type="Pfam" id="PF17777"/>
    </source>
</evidence>
<keyword evidence="5 6" id="KW-0539">Nucleus</keyword>
<dbReference type="GO" id="GO:0000956">
    <property type="term" value="P:nuclear-transcribed mRNA catabolic process"/>
    <property type="evidence" value="ECO:0007669"/>
    <property type="project" value="TreeGrafter"/>
</dbReference>
<dbReference type="InterPro" id="IPR001790">
    <property type="entry name" value="Ribosomal_uL10"/>
</dbReference>
<comment type="subunit">
    <text evidence="3 6">Associates with the pre-60S ribosomal particle.</text>
</comment>
<dbReference type="EMBL" id="NKCI01000052">
    <property type="protein sequence ID" value="RSL61253.1"/>
    <property type="molecule type" value="Genomic_DNA"/>
</dbReference>
<comment type="subcellular location">
    <subcellularLocation>
        <location evidence="6">Cytoplasm</location>
    </subcellularLocation>
    <subcellularLocation>
        <location evidence="6">Nucleus</location>
        <location evidence="6">Nucleolus</location>
    </subcellularLocation>
</comment>
<sequence>MPKSKRAKVVHLTQVSKKTRENKDKLFENIRNEIPEYQTCFVFSVDNMRNSYLKEVRRELSDCRLFFGKTKLMAKALGQTPEEAIAPGIEGITKHLAGTVGLLLTNRPAEEILAYFDNLAPVDFARAGVAASRGFSLPAGILYATGGEVPAEHDVPLEHTIEPELRRLGVPTRMVKGRVVLGDESGEGEDYVVCKEGDILDSRQTRLLKLFSVCLSEFKVKVLAYWSAATSEVTEVNAMDED</sequence>
<dbReference type="GO" id="GO:0005730">
    <property type="term" value="C:nucleolus"/>
    <property type="evidence" value="ECO:0007669"/>
    <property type="project" value="UniProtKB-SubCell"/>
</dbReference>
<dbReference type="SUPFAM" id="SSF160369">
    <property type="entry name" value="Ribosomal protein L10-like"/>
    <property type="match status" value="1"/>
</dbReference>
<dbReference type="Gene3D" id="3.30.70.1730">
    <property type="match status" value="1"/>
</dbReference>
<dbReference type="InterPro" id="IPR043164">
    <property type="entry name" value="Ribosomal_uL10-like_insert_sf"/>
</dbReference>
<evidence type="ECO:0000256" key="2">
    <source>
        <dbReference type="ARBA" id="ARBA00008889"/>
    </source>
</evidence>
<dbReference type="STRING" id="1325734.A0A428Q7H3"/>
<proteinExistence type="inferred from homology"/>
<comment type="caution">
    <text evidence="8">The sequence shown here is derived from an EMBL/GenBank/DDBJ whole genome shotgun (WGS) entry which is preliminary data.</text>
</comment>
<gene>
    <name evidence="8" type="ORF">CEP54_006297</name>
</gene>
<dbReference type="InterPro" id="IPR033867">
    <property type="entry name" value="Mrt4"/>
</dbReference>
<comment type="similarity">
    <text evidence="2 6">Belongs to the universal ribosomal protein uL10 family.</text>
</comment>
<dbReference type="AlphaFoldDB" id="A0A428Q7H3"/>
<dbReference type="PANTHER" id="PTHR45841:SF1">
    <property type="entry name" value="MRNA TURNOVER PROTEIN 4 HOMOLOG"/>
    <property type="match status" value="1"/>
</dbReference>
<evidence type="ECO:0000313" key="8">
    <source>
        <dbReference type="EMBL" id="RSL61253.1"/>
    </source>
</evidence>
<dbReference type="FunFam" id="3.30.70.1730:FF:000005">
    <property type="entry name" value="Ribosome assembly factor mrt4"/>
    <property type="match status" value="1"/>
</dbReference>
<dbReference type="GO" id="GO:0005737">
    <property type="term" value="C:cytoplasm"/>
    <property type="evidence" value="ECO:0007669"/>
    <property type="project" value="UniProtKB-SubCell"/>
</dbReference>
<dbReference type="Pfam" id="PF00466">
    <property type="entry name" value="Ribosomal_L10"/>
    <property type="match status" value="1"/>
</dbReference>
<protein>
    <recommendedName>
        <fullName evidence="6">Ribosome assembly factor mrt4</fullName>
    </recommendedName>
</protein>
<dbReference type="InterPro" id="IPR043141">
    <property type="entry name" value="Ribosomal_uL10-like_sf"/>
</dbReference>
<evidence type="ECO:0000256" key="4">
    <source>
        <dbReference type="ARBA" id="ARBA00022490"/>
    </source>
</evidence>
<organism evidence="8 9">
    <name type="scientific">Fusarium duplospermum</name>
    <dbReference type="NCBI Taxonomy" id="1325734"/>
    <lineage>
        <taxon>Eukaryota</taxon>
        <taxon>Fungi</taxon>
        <taxon>Dikarya</taxon>
        <taxon>Ascomycota</taxon>
        <taxon>Pezizomycotina</taxon>
        <taxon>Sordariomycetes</taxon>
        <taxon>Hypocreomycetidae</taxon>
        <taxon>Hypocreales</taxon>
        <taxon>Nectriaceae</taxon>
        <taxon>Fusarium</taxon>
        <taxon>Fusarium solani species complex</taxon>
    </lineage>
</organism>
<dbReference type="Pfam" id="PF17777">
    <property type="entry name" value="RL10P_insert"/>
    <property type="match status" value="1"/>
</dbReference>
<keyword evidence="4 6" id="KW-0963">Cytoplasm</keyword>
<keyword evidence="6" id="KW-0690">Ribosome biogenesis</keyword>
<reference evidence="8 9" key="1">
    <citation type="submission" date="2017-06" db="EMBL/GenBank/DDBJ databases">
        <title>Comparative genomic analysis of Ambrosia Fusariam Clade fungi.</title>
        <authorList>
            <person name="Stajich J.E."/>
            <person name="Carrillo J."/>
            <person name="Kijimoto T."/>
            <person name="Eskalen A."/>
            <person name="O'Donnell K."/>
            <person name="Kasson M."/>
        </authorList>
    </citation>
    <scope>NUCLEOTIDE SEQUENCE [LARGE SCALE GENOMIC DNA]</scope>
    <source>
        <strain evidence="8 9">NRRL62584</strain>
    </source>
</reference>
<dbReference type="Gene3D" id="3.90.105.20">
    <property type="match status" value="1"/>
</dbReference>
<evidence type="ECO:0000313" key="9">
    <source>
        <dbReference type="Proteomes" id="UP000288168"/>
    </source>
</evidence>
<feature type="domain" description="Large ribosomal subunit protein uL10-like insertion" evidence="7">
    <location>
        <begin position="125"/>
        <end position="213"/>
    </location>
</feature>
<dbReference type="GO" id="GO:0000027">
    <property type="term" value="P:ribosomal large subunit assembly"/>
    <property type="evidence" value="ECO:0007669"/>
    <property type="project" value="InterPro"/>
</dbReference>
<dbReference type="CDD" id="cd05796">
    <property type="entry name" value="Ribosomal_P0_like"/>
    <property type="match status" value="1"/>
</dbReference>
<evidence type="ECO:0000256" key="5">
    <source>
        <dbReference type="ARBA" id="ARBA00023242"/>
    </source>
</evidence>
<dbReference type="GO" id="GO:0006364">
    <property type="term" value="P:rRNA processing"/>
    <property type="evidence" value="ECO:0007669"/>
    <property type="project" value="TreeGrafter"/>
</dbReference>
<dbReference type="GO" id="GO:0003723">
    <property type="term" value="F:RNA binding"/>
    <property type="evidence" value="ECO:0007669"/>
    <property type="project" value="TreeGrafter"/>
</dbReference>
<accession>A0A428Q7H3</accession>
<dbReference type="InterPro" id="IPR051742">
    <property type="entry name" value="Ribosome_Assembly_uL10"/>
</dbReference>
<comment type="function">
    <text evidence="1 6">Component of the ribosome assembly machinery. Nuclear paralog of the ribosomal protein P0, it binds pre-60S subunits at an early stage of assembly in the nucleolus, and is replaced by P0 in cytoplasmic pre-60S subunits and mature 80S ribosomes.</text>
</comment>
<evidence type="ECO:0000256" key="1">
    <source>
        <dbReference type="ARBA" id="ARBA00004046"/>
    </source>
</evidence>
<dbReference type="GO" id="GO:0030687">
    <property type="term" value="C:preribosome, large subunit precursor"/>
    <property type="evidence" value="ECO:0007669"/>
    <property type="project" value="TreeGrafter"/>
</dbReference>
<dbReference type="InterPro" id="IPR040637">
    <property type="entry name" value="Ribosomal_uL10-like_insert"/>
</dbReference>
<dbReference type="OrthoDB" id="10262308at2759"/>
<name>A0A428Q7H3_9HYPO</name>
<dbReference type="Proteomes" id="UP000288168">
    <property type="component" value="Unassembled WGS sequence"/>
</dbReference>
<evidence type="ECO:0000256" key="6">
    <source>
        <dbReference type="RuleBase" id="RU364039"/>
    </source>
</evidence>
<keyword evidence="9" id="KW-1185">Reference proteome</keyword>
<evidence type="ECO:0000256" key="3">
    <source>
        <dbReference type="ARBA" id="ARBA00011117"/>
    </source>
</evidence>
<dbReference type="PANTHER" id="PTHR45841">
    <property type="entry name" value="MRNA TURNOVER PROTEIN 4 MRTO4"/>
    <property type="match status" value="1"/>
</dbReference>
<dbReference type="FunFam" id="3.90.105.20:FF:000003">
    <property type="entry name" value="Ribosome assembly factor mrt4"/>
    <property type="match status" value="1"/>
</dbReference>